<dbReference type="RefSeq" id="WP_245980700.1">
    <property type="nucleotide sequence ID" value="NZ_RKHR01000005.1"/>
</dbReference>
<reference evidence="2 3" key="1">
    <citation type="submission" date="2018-11" db="EMBL/GenBank/DDBJ databases">
        <title>Genomic Encyclopedia of Type Strains, Phase IV (KMG-IV): sequencing the most valuable type-strain genomes for metagenomic binning, comparative biology and taxonomic classification.</title>
        <authorList>
            <person name="Goeker M."/>
        </authorList>
    </citation>
    <scope>NUCLEOTIDE SEQUENCE [LARGE SCALE GENOMIC DNA]</scope>
    <source>
        <strain evidence="2 3">DSM 100316</strain>
    </source>
</reference>
<evidence type="ECO:0000313" key="3">
    <source>
        <dbReference type="Proteomes" id="UP000275394"/>
    </source>
</evidence>
<sequence>MSMGKASVKSGAKNNGIMSLAIKDKSELYAAYMPFLKNGGLFIPTTKAFDLGDEVFMLLTLMEEAEKIPVSGKVIWLTPTGSHGARPVGIGVQFADHDDLAVNKIETYLAGSLESDRPTNTM</sequence>
<dbReference type="EMBL" id="RKHR01000005">
    <property type="protein sequence ID" value="ROS00054.1"/>
    <property type="molecule type" value="Genomic_DNA"/>
</dbReference>
<protein>
    <submittedName>
        <fullName evidence="2">Type IV pilus assembly protein PilZ</fullName>
    </submittedName>
</protein>
<gene>
    <name evidence="2" type="ORF">EDC56_2688</name>
</gene>
<dbReference type="InterPro" id="IPR009875">
    <property type="entry name" value="PilZ_domain"/>
</dbReference>
<dbReference type="Proteomes" id="UP000275394">
    <property type="component" value="Unassembled WGS sequence"/>
</dbReference>
<name>A0A3N2DJS4_9GAMM</name>
<dbReference type="Pfam" id="PF07238">
    <property type="entry name" value="PilZ"/>
    <property type="match status" value="1"/>
</dbReference>
<proteinExistence type="predicted"/>
<dbReference type="AlphaFoldDB" id="A0A3N2DJS4"/>
<feature type="domain" description="PilZ" evidence="1">
    <location>
        <begin position="21"/>
        <end position="110"/>
    </location>
</feature>
<accession>A0A3N2DJS4</accession>
<evidence type="ECO:0000313" key="2">
    <source>
        <dbReference type="EMBL" id="ROS00054.1"/>
    </source>
</evidence>
<comment type="caution">
    <text evidence="2">The sequence shown here is derived from an EMBL/GenBank/DDBJ whole genome shotgun (WGS) entry which is preliminary data.</text>
</comment>
<evidence type="ECO:0000259" key="1">
    <source>
        <dbReference type="Pfam" id="PF07238"/>
    </source>
</evidence>
<dbReference type="GO" id="GO:0035438">
    <property type="term" value="F:cyclic-di-GMP binding"/>
    <property type="evidence" value="ECO:0007669"/>
    <property type="project" value="InterPro"/>
</dbReference>
<dbReference type="Gene3D" id="2.40.10.220">
    <property type="entry name" value="predicted glycosyltransferase like domains"/>
    <property type="match status" value="1"/>
</dbReference>
<keyword evidence="3" id="KW-1185">Reference proteome</keyword>
<organism evidence="2 3">
    <name type="scientific">Sinobacterium caligoides</name>
    <dbReference type="NCBI Taxonomy" id="933926"/>
    <lineage>
        <taxon>Bacteria</taxon>
        <taxon>Pseudomonadati</taxon>
        <taxon>Pseudomonadota</taxon>
        <taxon>Gammaproteobacteria</taxon>
        <taxon>Cellvibrionales</taxon>
        <taxon>Spongiibacteraceae</taxon>
        <taxon>Sinobacterium</taxon>
    </lineage>
</organism>